<dbReference type="PANTHER" id="PTHR42732">
    <property type="entry name" value="BETA-GALACTOSIDASE"/>
    <property type="match status" value="1"/>
</dbReference>
<name>A0A315Z482_SEDFL</name>
<evidence type="ECO:0000259" key="5">
    <source>
        <dbReference type="Pfam" id="PF00703"/>
    </source>
</evidence>
<accession>A0A315Z482</accession>
<evidence type="ECO:0000259" key="6">
    <source>
        <dbReference type="Pfam" id="PF02836"/>
    </source>
</evidence>
<dbReference type="RefSeq" id="WP_211323935.1">
    <property type="nucleotide sequence ID" value="NZ_QGDO01000008.1"/>
</dbReference>
<dbReference type="InterPro" id="IPR017853">
    <property type="entry name" value="GH"/>
</dbReference>
<dbReference type="InterPro" id="IPR006104">
    <property type="entry name" value="Glyco_hydro_2_N"/>
</dbReference>
<dbReference type="Gene3D" id="3.20.20.80">
    <property type="entry name" value="Glycosidases"/>
    <property type="match status" value="1"/>
</dbReference>
<evidence type="ECO:0000256" key="3">
    <source>
        <dbReference type="ARBA" id="ARBA00023295"/>
    </source>
</evidence>
<dbReference type="Pfam" id="PF00703">
    <property type="entry name" value="Glyco_hydro_2"/>
    <property type="match status" value="1"/>
</dbReference>
<feature type="domain" description="Glycosyl hydrolases family 2 sugar binding" evidence="7">
    <location>
        <begin position="92"/>
        <end position="183"/>
    </location>
</feature>
<evidence type="ECO:0000256" key="2">
    <source>
        <dbReference type="ARBA" id="ARBA00022801"/>
    </source>
</evidence>
<dbReference type="Gene3D" id="2.60.120.260">
    <property type="entry name" value="Galactose-binding domain-like"/>
    <property type="match status" value="1"/>
</dbReference>
<feature type="domain" description="Glycoside hydrolase family 2 immunoglobulin-like beta-sandwich" evidence="5">
    <location>
        <begin position="227"/>
        <end position="320"/>
    </location>
</feature>
<dbReference type="SUPFAM" id="SSF51445">
    <property type="entry name" value="(Trans)glycosidases"/>
    <property type="match status" value="1"/>
</dbReference>
<evidence type="ECO:0000256" key="4">
    <source>
        <dbReference type="SAM" id="SignalP"/>
    </source>
</evidence>
<dbReference type="Pfam" id="PF02836">
    <property type="entry name" value="Glyco_hydro_2_C"/>
    <property type="match status" value="1"/>
</dbReference>
<sequence length="610" mass="70868">MIHRKLTYLTFALLVMLSTISVLNAQEWKKAEAPLETVWASKVDTDSVLPEYPRPILQRKDWMNLNGIWEFQEAELSDRVPFKTLLDEKILVPYPIESAMSGVRRQLKNHRAWYRRTFDIPKDKAWKDKEFILHFGAVDYEAVVYVNGRCAGQHKGGYDAFSFNITSFLEEEGEQELIVHIYDPGNIEGIAIGKQNNERFSDPQRYTYSSSSGIWQTVWIEPVSKSYIKDLHITNDIDHKTITVKAIPESQRNSHDVFVAVKEEGRIVATARGKVNRDIELAIQYPKLWSPDAPFLYDVELILMDSNKVLDRIQSYTGMRKIALGEGVKGLKVIELNNKAIFQMGPLDQGYWPDGIYTAPTDEALKWDVAQIKEFGYNMIRKHIKIEPQRWYYWCDKLGILVWQDMPNTFKQRTEEEKTLFEVELQEMVKEHWNHPSIINWVVFNEHWGIYDPVRLTEMVMALDSHRLVTGNSGIDAGKPNIDYEVGHIKDNHSYRPPNVPFVTQKRASVCGEYGAIGYKVKGHIWDVDGPWVHHNYKGLEDATSEYEKFIQQIVDFKKEGLSAAVYTQWTDVENEMNGIYTYDRKVIKLDKERVKRANLSTYQKTDKPL</sequence>
<evidence type="ECO:0000313" key="9">
    <source>
        <dbReference type="Proteomes" id="UP000245535"/>
    </source>
</evidence>
<dbReference type="GO" id="GO:0004553">
    <property type="term" value="F:hydrolase activity, hydrolyzing O-glycosyl compounds"/>
    <property type="evidence" value="ECO:0007669"/>
    <property type="project" value="InterPro"/>
</dbReference>
<dbReference type="Pfam" id="PF02837">
    <property type="entry name" value="Glyco_hydro_2_N"/>
    <property type="match status" value="1"/>
</dbReference>
<evidence type="ECO:0000256" key="1">
    <source>
        <dbReference type="ARBA" id="ARBA00007401"/>
    </source>
</evidence>
<dbReference type="SUPFAM" id="SSF49785">
    <property type="entry name" value="Galactose-binding domain-like"/>
    <property type="match status" value="1"/>
</dbReference>
<dbReference type="InterPro" id="IPR013783">
    <property type="entry name" value="Ig-like_fold"/>
</dbReference>
<dbReference type="InterPro" id="IPR006103">
    <property type="entry name" value="Glyco_hydro_2_cat"/>
</dbReference>
<feature type="chain" id="PRO_5016280952" evidence="4">
    <location>
        <begin position="25"/>
        <end position="610"/>
    </location>
</feature>
<dbReference type="EMBL" id="QGDO01000008">
    <property type="protein sequence ID" value="PWJ37889.1"/>
    <property type="molecule type" value="Genomic_DNA"/>
</dbReference>
<keyword evidence="3" id="KW-0326">Glycosidase</keyword>
<dbReference type="GO" id="GO:0005975">
    <property type="term" value="P:carbohydrate metabolic process"/>
    <property type="evidence" value="ECO:0007669"/>
    <property type="project" value="InterPro"/>
</dbReference>
<evidence type="ECO:0000313" key="8">
    <source>
        <dbReference type="EMBL" id="PWJ37889.1"/>
    </source>
</evidence>
<keyword evidence="2 8" id="KW-0378">Hydrolase</keyword>
<comment type="similarity">
    <text evidence="1">Belongs to the glycosyl hydrolase 2 family.</text>
</comment>
<dbReference type="InterPro" id="IPR008979">
    <property type="entry name" value="Galactose-bd-like_sf"/>
</dbReference>
<dbReference type="PANTHER" id="PTHR42732:SF2">
    <property type="entry name" value="BETA-MANNOSIDASE"/>
    <property type="match status" value="1"/>
</dbReference>
<protein>
    <submittedName>
        <fullName evidence="8">Glycosyl hydrolase family 2</fullName>
    </submittedName>
</protein>
<comment type="caution">
    <text evidence="8">The sequence shown here is derived from an EMBL/GenBank/DDBJ whole genome shotgun (WGS) entry which is preliminary data.</text>
</comment>
<evidence type="ECO:0000259" key="7">
    <source>
        <dbReference type="Pfam" id="PF02837"/>
    </source>
</evidence>
<keyword evidence="4" id="KW-0732">Signal</keyword>
<dbReference type="AlphaFoldDB" id="A0A315Z482"/>
<keyword evidence="9" id="KW-1185">Reference proteome</keyword>
<dbReference type="InterPro" id="IPR036156">
    <property type="entry name" value="Beta-gal/glucu_dom_sf"/>
</dbReference>
<dbReference type="SUPFAM" id="SSF49303">
    <property type="entry name" value="beta-Galactosidase/glucuronidase domain"/>
    <property type="match status" value="1"/>
</dbReference>
<gene>
    <name evidence="8" type="ORF">BC781_10824</name>
</gene>
<feature type="signal peptide" evidence="4">
    <location>
        <begin position="1"/>
        <end position="24"/>
    </location>
</feature>
<organism evidence="8 9">
    <name type="scientific">Sediminitomix flava</name>
    <dbReference type="NCBI Taxonomy" id="379075"/>
    <lineage>
        <taxon>Bacteria</taxon>
        <taxon>Pseudomonadati</taxon>
        <taxon>Bacteroidota</taxon>
        <taxon>Cytophagia</taxon>
        <taxon>Cytophagales</taxon>
        <taxon>Flammeovirgaceae</taxon>
        <taxon>Sediminitomix</taxon>
    </lineage>
</organism>
<feature type="domain" description="Glycoside hydrolase family 2 catalytic" evidence="6">
    <location>
        <begin position="362"/>
        <end position="474"/>
    </location>
</feature>
<dbReference type="InterPro" id="IPR006102">
    <property type="entry name" value="Ig-like_GH2"/>
</dbReference>
<dbReference type="Gene3D" id="2.60.40.10">
    <property type="entry name" value="Immunoglobulins"/>
    <property type="match status" value="1"/>
</dbReference>
<reference evidence="8 9" key="1">
    <citation type="submission" date="2018-03" db="EMBL/GenBank/DDBJ databases">
        <title>Genomic Encyclopedia of Archaeal and Bacterial Type Strains, Phase II (KMG-II): from individual species to whole genera.</title>
        <authorList>
            <person name="Goeker M."/>
        </authorList>
    </citation>
    <scope>NUCLEOTIDE SEQUENCE [LARGE SCALE GENOMIC DNA]</scope>
    <source>
        <strain evidence="8 9">DSM 28229</strain>
    </source>
</reference>
<dbReference type="InterPro" id="IPR051913">
    <property type="entry name" value="GH2_Domain-Containing"/>
</dbReference>
<proteinExistence type="inferred from homology"/>
<dbReference type="Proteomes" id="UP000245535">
    <property type="component" value="Unassembled WGS sequence"/>
</dbReference>